<feature type="compositionally biased region" description="Basic and acidic residues" evidence="1">
    <location>
        <begin position="176"/>
        <end position="201"/>
    </location>
</feature>
<feature type="compositionally biased region" description="Basic and acidic residues" evidence="1">
    <location>
        <begin position="85"/>
        <end position="100"/>
    </location>
</feature>
<keyword evidence="3" id="KW-1185">Reference proteome</keyword>
<reference evidence="2" key="1">
    <citation type="journal article" date="2020" name="Microb. Genom.">
        <title>Genetic diversity of clinical and environmental Mucorales isolates obtained from an investigation of mucormycosis cases among solid organ transplant recipients.</title>
        <authorList>
            <person name="Nguyen M.H."/>
            <person name="Kaul D."/>
            <person name="Muto C."/>
            <person name="Cheng S.J."/>
            <person name="Richter R.A."/>
            <person name="Bruno V.M."/>
            <person name="Liu G."/>
            <person name="Beyhan S."/>
            <person name="Sundermann A.J."/>
            <person name="Mounaud S."/>
            <person name="Pasculle A.W."/>
            <person name="Nierman W.C."/>
            <person name="Driscoll E."/>
            <person name="Cumbie R."/>
            <person name="Clancy C.J."/>
            <person name="Dupont C.L."/>
        </authorList>
    </citation>
    <scope>NUCLEOTIDE SEQUENCE</scope>
    <source>
        <strain evidence="2">GL11</strain>
    </source>
</reference>
<evidence type="ECO:0000313" key="2">
    <source>
        <dbReference type="EMBL" id="KAG1310710.1"/>
    </source>
</evidence>
<feature type="compositionally biased region" description="Basic and acidic residues" evidence="1">
    <location>
        <begin position="120"/>
        <end position="134"/>
    </location>
</feature>
<dbReference type="EMBL" id="JAANQT010000473">
    <property type="protein sequence ID" value="KAG1310710.1"/>
    <property type="molecule type" value="Genomic_DNA"/>
</dbReference>
<gene>
    <name evidence="2" type="ORF">G6F64_004362</name>
</gene>
<feature type="region of interest" description="Disordered" evidence="1">
    <location>
        <begin position="1"/>
        <end position="157"/>
    </location>
</feature>
<feature type="region of interest" description="Disordered" evidence="1">
    <location>
        <begin position="176"/>
        <end position="212"/>
    </location>
</feature>
<proteinExistence type="predicted"/>
<sequence length="212" mass="23778">MDDSSKRRPAPRQVYVPVHRRKEMEKKENAATPSSLKQLESKPNEDAPVKRKGRGQFKAPSSSDYSQKDSNDMAKINSHVASENKQAEDTKVDETEKKEEACDENVDELASKLLELNLSSKDKHNEKIESDKGQKAQGLKPSSKLAPGRDPRRPATTDMVARRLIHGALGIRLVKTPEQRQAEKDLLQAAREKRQAEREAAKNIAATDPFNE</sequence>
<evidence type="ECO:0000313" key="3">
    <source>
        <dbReference type="Proteomes" id="UP000716291"/>
    </source>
</evidence>
<evidence type="ECO:0000256" key="1">
    <source>
        <dbReference type="SAM" id="MobiDB-lite"/>
    </source>
</evidence>
<dbReference type="OrthoDB" id="2256047at2759"/>
<organism evidence="2 3">
    <name type="scientific">Rhizopus oryzae</name>
    <name type="common">Mucormycosis agent</name>
    <name type="synonym">Rhizopus arrhizus var. delemar</name>
    <dbReference type="NCBI Taxonomy" id="64495"/>
    <lineage>
        <taxon>Eukaryota</taxon>
        <taxon>Fungi</taxon>
        <taxon>Fungi incertae sedis</taxon>
        <taxon>Mucoromycota</taxon>
        <taxon>Mucoromycotina</taxon>
        <taxon>Mucoromycetes</taxon>
        <taxon>Mucorales</taxon>
        <taxon>Mucorineae</taxon>
        <taxon>Rhizopodaceae</taxon>
        <taxon>Rhizopus</taxon>
    </lineage>
</organism>
<name>A0A9P6XCV7_RHIOR</name>
<comment type="caution">
    <text evidence="2">The sequence shown here is derived from an EMBL/GenBank/DDBJ whole genome shotgun (WGS) entry which is preliminary data.</text>
</comment>
<protein>
    <submittedName>
        <fullName evidence="2">Uncharacterized protein</fullName>
    </submittedName>
</protein>
<dbReference type="AlphaFoldDB" id="A0A9P6XCV7"/>
<dbReference type="Proteomes" id="UP000716291">
    <property type="component" value="Unassembled WGS sequence"/>
</dbReference>
<accession>A0A9P6XCV7</accession>
<feature type="compositionally biased region" description="Basic and acidic residues" evidence="1">
    <location>
        <begin position="39"/>
        <end position="49"/>
    </location>
</feature>